<dbReference type="EMBL" id="CAMXCT010002683">
    <property type="protein sequence ID" value="CAI3999831.1"/>
    <property type="molecule type" value="Genomic_DNA"/>
</dbReference>
<reference evidence="2" key="1">
    <citation type="submission" date="2022-10" db="EMBL/GenBank/DDBJ databases">
        <authorList>
            <person name="Chen Y."/>
            <person name="Dougan E. K."/>
            <person name="Chan C."/>
            <person name="Rhodes N."/>
            <person name="Thang M."/>
        </authorList>
    </citation>
    <scope>NUCLEOTIDE SEQUENCE</scope>
</reference>
<dbReference type="Gene3D" id="3.40.50.2000">
    <property type="entry name" value="Glycogen Phosphorylase B"/>
    <property type="match status" value="2"/>
</dbReference>
<protein>
    <submittedName>
        <fullName evidence="3">Sterol 3-beta-glucosyltransferase</fullName>
    </submittedName>
</protein>
<dbReference type="OrthoDB" id="5835829at2759"/>
<dbReference type="GO" id="GO:0008194">
    <property type="term" value="F:UDP-glycosyltransferase activity"/>
    <property type="evidence" value="ECO:0007669"/>
    <property type="project" value="InterPro"/>
</dbReference>
<dbReference type="EMBL" id="CAMXCT020002683">
    <property type="protein sequence ID" value="CAL1153206.1"/>
    <property type="molecule type" value="Genomic_DNA"/>
</dbReference>
<dbReference type="SUPFAM" id="SSF53756">
    <property type="entry name" value="UDP-Glycosyltransferase/glycogen phosphorylase"/>
    <property type="match status" value="1"/>
</dbReference>
<gene>
    <name evidence="2" type="ORF">C1SCF055_LOCUS25998</name>
</gene>
<evidence type="ECO:0000313" key="4">
    <source>
        <dbReference type="Proteomes" id="UP001152797"/>
    </source>
</evidence>
<accession>A0A9P1G518</accession>
<dbReference type="AlphaFoldDB" id="A0A9P1G518"/>
<evidence type="ECO:0000256" key="1">
    <source>
        <dbReference type="ARBA" id="ARBA00022679"/>
    </source>
</evidence>
<dbReference type="PANTHER" id="PTHR48050">
    <property type="entry name" value="STEROL 3-BETA-GLUCOSYLTRANSFERASE"/>
    <property type="match status" value="1"/>
</dbReference>
<dbReference type="PANTHER" id="PTHR48050:SF13">
    <property type="entry name" value="STEROL 3-BETA-GLUCOSYLTRANSFERASE UGT80A2"/>
    <property type="match status" value="1"/>
</dbReference>
<keyword evidence="1" id="KW-0808">Transferase</keyword>
<proteinExistence type="predicted"/>
<dbReference type="InterPro" id="IPR050426">
    <property type="entry name" value="Glycosyltransferase_28"/>
</dbReference>
<dbReference type="InterPro" id="IPR002213">
    <property type="entry name" value="UDP_glucos_trans"/>
</dbReference>
<reference evidence="3 4" key="2">
    <citation type="submission" date="2024-05" db="EMBL/GenBank/DDBJ databases">
        <authorList>
            <person name="Chen Y."/>
            <person name="Shah S."/>
            <person name="Dougan E. K."/>
            <person name="Thang M."/>
            <person name="Chan C."/>
        </authorList>
    </citation>
    <scope>NUCLEOTIDE SEQUENCE [LARGE SCALE GENOMIC DNA]</scope>
</reference>
<evidence type="ECO:0000313" key="3">
    <source>
        <dbReference type="EMBL" id="CAL4787143.1"/>
    </source>
</evidence>
<dbReference type="EMBL" id="CAMXCT030002683">
    <property type="protein sequence ID" value="CAL4787143.1"/>
    <property type="molecule type" value="Genomic_DNA"/>
</dbReference>
<name>A0A9P1G518_9DINO</name>
<organism evidence="2">
    <name type="scientific">Cladocopium goreaui</name>
    <dbReference type="NCBI Taxonomy" id="2562237"/>
    <lineage>
        <taxon>Eukaryota</taxon>
        <taxon>Sar</taxon>
        <taxon>Alveolata</taxon>
        <taxon>Dinophyceae</taxon>
        <taxon>Suessiales</taxon>
        <taxon>Symbiodiniaceae</taxon>
        <taxon>Cladocopium</taxon>
    </lineage>
</organism>
<keyword evidence="4" id="KW-1185">Reference proteome</keyword>
<dbReference type="Pfam" id="PF00201">
    <property type="entry name" value="UDPGT"/>
    <property type="match status" value="1"/>
</dbReference>
<dbReference type="Proteomes" id="UP001152797">
    <property type="component" value="Unassembled WGS sequence"/>
</dbReference>
<comment type="caution">
    <text evidence="2">The sequence shown here is derived from an EMBL/GenBank/DDBJ whole genome shotgun (WGS) entry which is preliminary data.</text>
</comment>
<evidence type="ECO:0000313" key="2">
    <source>
        <dbReference type="EMBL" id="CAI3999831.1"/>
    </source>
</evidence>
<dbReference type="CDD" id="cd03784">
    <property type="entry name" value="GT1_Gtf-like"/>
    <property type="match status" value="1"/>
</dbReference>
<sequence length="519" mass="56775">MTSLRFAFCFPMATGHINPSLPIAKALTDLGHEVHYMSRKEMETVIQGTGASFTDVASQQTELYEGRETDIMGCFRGVAQEMGCADEAMMVSMLKTAPRHLELQMPGTIRWLQKIQPQLVLFCPFMNGEALFAAKYLQIPAVGLWTFAGPGSLVGIVNMFLTQSGGMEPAEVFRQVESFEPMLESIRRFKENYGFDLDFRGFLEPKGFLSVFCDTRYNLVTTGKDLQDPLPEELAERYQDATFITVGPLLQARSCQASEASGESDVLTEIREAHEAGRKVILVSMGTILTSNTEDVGWHSVPRDGSEKPRGLTGKQPCHSAWSAAFDAFGHYGDAESRDVPLLVVAVGSQEDALEDLQVPKNARCYPYLPQVEVLKAKVDLFLTHGGQNSFMESLMAGTPVVVCPGFADQIANAMRAEASGVGLQIPRPVPPHGEELSAMARYRGTVVAALQRVLAEPQFTEMAQQIGTKLRQEGGVPRAVELLMETAREAKPTLLGNLHGETNVAKEAQEKAARAAHA</sequence>